<feature type="compositionally biased region" description="Acidic residues" evidence="1">
    <location>
        <begin position="330"/>
        <end position="340"/>
    </location>
</feature>
<evidence type="ECO:0000256" key="1">
    <source>
        <dbReference type="SAM" id="MobiDB-lite"/>
    </source>
</evidence>
<accession>A0AAD7A805</accession>
<name>A0AAD7A805_9AGAR</name>
<reference evidence="2" key="1">
    <citation type="submission" date="2023-03" db="EMBL/GenBank/DDBJ databases">
        <title>Massive genome expansion in bonnet fungi (Mycena s.s.) driven by repeated elements and novel gene families across ecological guilds.</title>
        <authorList>
            <consortium name="Lawrence Berkeley National Laboratory"/>
            <person name="Harder C.B."/>
            <person name="Miyauchi S."/>
            <person name="Viragh M."/>
            <person name="Kuo A."/>
            <person name="Thoen E."/>
            <person name="Andreopoulos B."/>
            <person name="Lu D."/>
            <person name="Skrede I."/>
            <person name="Drula E."/>
            <person name="Henrissat B."/>
            <person name="Morin E."/>
            <person name="Kohler A."/>
            <person name="Barry K."/>
            <person name="LaButti K."/>
            <person name="Morin E."/>
            <person name="Salamov A."/>
            <person name="Lipzen A."/>
            <person name="Mereny Z."/>
            <person name="Hegedus B."/>
            <person name="Baldrian P."/>
            <person name="Stursova M."/>
            <person name="Weitz H."/>
            <person name="Taylor A."/>
            <person name="Grigoriev I.V."/>
            <person name="Nagy L.G."/>
            <person name="Martin F."/>
            <person name="Kauserud H."/>
        </authorList>
    </citation>
    <scope>NUCLEOTIDE SEQUENCE</scope>
    <source>
        <strain evidence="2">CBHHK002</strain>
    </source>
</reference>
<protein>
    <submittedName>
        <fullName evidence="2">Uncharacterized protein</fullName>
    </submittedName>
</protein>
<feature type="region of interest" description="Disordered" evidence="1">
    <location>
        <begin position="320"/>
        <end position="340"/>
    </location>
</feature>
<comment type="caution">
    <text evidence="2">The sequence shown here is derived from an EMBL/GenBank/DDBJ whole genome shotgun (WGS) entry which is preliminary data.</text>
</comment>
<keyword evidence="3" id="KW-1185">Reference proteome</keyword>
<proteinExistence type="predicted"/>
<sequence>MAASSSSFDEMLDMPLNSSPLKALSRTPSPDPGLKVLSLPDSPTPQPARRKRPAEDMSQYAGEISRAHKLVKADHDELACFAKLGRSEQSISIMGHLLALGHQQRLLQPAEAAWVVPKRLYNKIEVKAALLIADASIPAYRAANIGPGKLLMDSVLANPGWGFTAEMREEKDAMDGLNSVISKVLTSKRNVVKTVILSSLGSPSTAGETGRTGALDIVELSKLILTKLKVAVKVDLRMCGRVSVLRKIVSEANLSDNKYWTAVDKKLAKVRTSHPNADKQSKWIKQYMLDPDLALYKHVELKNLIAIAGVPAVPVAGPSTLSADASDTVPDSDDDGSDAN</sequence>
<dbReference type="AlphaFoldDB" id="A0AAD7A805"/>
<evidence type="ECO:0000313" key="2">
    <source>
        <dbReference type="EMBL" id="KAJ7350943.1"/>
    </source>
</evidence>
<organism evidence="2 3">
    <name type="scientific">Mycena albidolilacea</name>
    <dbReference type="NCBI Taxonomy" id="1033008"/>
    <lineage>
        <taxon>Eukaryota</taxon>
        <taxon>Fungi</taxon>
        <taxon>Dikarya</taxon>
        <taxon>Basidiomycota</taxon>
        <taxon>Agaricomycotina</taxon>
        <taxon>Agaricomycetes</taxon>
        <taxon>Agaricomycetidae</taxon>
        <taxon>Agaricales</taxon>
        <taxon>Marasmiineae</taxon>
        <taxon>Mycenaceae</taxon>
        <taxon>Mycena</taxon>
    </lineage>
</organism>
<feature type="compositionally biased region" description="Low complexity" evidence="1">
    <location>
        <begin position="320"/>
        <end position="329"/>
    </location>
</feature>
<gene>
    <name evidence="2" type="ORF">DFH08DRAFT_1079014</name>
</gene>
<feature type="region of interest" description="Disordered" evidence="1">
    <location>
        <begin position="1"/>
        <end position="59"/>
    </location>
</feature>
<evidence type="ECO:0000313" key="3">
    <source>
        <dbReference type="Proteomes" id="UP001218218"/>
    </source>
</evidence>
<dbReference type="Proteomes" id="UP001218218">
    <property type="component" value="Unassembled WGS sequence"/>
</dbReference>
<dbReference type="EMBL" id="JARIHO010000014">
    <property type="protein sequence ID" value="KAJ7350943.1"/>
    <property type="molecule type" value="Genomic_DNA"/>
</dbReference>